<evidence type="ECO:0000256" key="3">
    <source>
        <dbReference type="ARBA" id="ARBA00023002"/>
    </source>
</evidence>
<dbReference type="OMA" id="RFQGWAI"/>
<dbReference type="eggNOG" id="ENOG502S690">
    <property type="taxonomic scope" value="Eukaryota"/>
</dbReference>
<dbReference type="PANTHER" id="PTHR47178">
    <property type="entry name" value="MONOOXYGENASE, FAD-BINDING"/>
    <property type="match status" value="1"/>
</dbReference>
<evidence type="ECO:0000313" key="7">
    <source>
        <dbReference type="EMBL" id="KJE97810.1"/>
    </source>
</evidence>
<keyword evidence="3" id="KW-0560">Oxidoreductase</keyword>
<evidence type="ECO:0000256" key="1">
    <source>
        <dbReference type="ARBA" id="ARBA00022630"/>
    </source>
</evidence>
<keyword evidence="4" id="KW-0503">Monooxygenase</keyword>
<name>A0A0D2WXC5_CAPO3</name>
<feature type="domain" description="FAD-binding" evidence="6">
    <location>
        <begin position="319"/>
        <end position="383"/>
    </location>
</feature>
<dbReference type="EMBL" id="KE346375">
    <property type="protein sequence ID" value="KJE97810.1"/>
    <property type="molecule type" value="Genomic_DNA"/>
</dbReference>
<gene>
    <name evidence="7" type="ORF">CAOG_007904</name>
</gene>
<feature type="signal peptide" evidence="5">
    <location>
        <begin position="1"/>
        <end position="18"/>
    </location>
</feature>
<feature type="chain" id="PRO_5002254872" description="FAD-binding domain-containing protein" evidence="5">
    <location>
        <begin position="19"/>
        <end position="420"/>
    </location>
</feature>
<dbReference type="STRING" id="595528.A0A0D2WXC5"/>
<feature type="domain" description="FAD-binding" evidence="6">
    <location>
        <begin position="4"/>
        <end position="261"/>
    </location>
</feature>
<dbReference type="GO" id="GO:0071949">
    <property type="term" value="F:FAD binding"/>
    <property type="evidence" value="ECO:0007669"/>
    <property type="project" value="InterPro"/>
</dbReference>
<evidence type="ECO:0000259" key="6">
    <source>
        <dbReference type="Pfam" id="PF01494"/>
    </source>
</evidence>
<keyword evidence="5" id="KW-0732">Signal</keyword>
<dbReference type="OrthoDB" id="655030at2759"/>
<reference evidence="8" key="1">
    <citation type="submission" date="2011-02" db="EMBL/GenBank/DDBJ databases">
        <title>The Genome Sequence of Capsaspora owczarzaki ATCC 30864.</title>
        <authorList>
            <person name="Russ C."/>
            <person name="Cuomo C."/>
            <person name="Burger G."/>
            <person name="Gray M.W."/>
            <person name="Holland P.W.H."/>
            <person name="King N."/>
            <person name="Lang F.B.F."/>
            <person name="Roger A.J."/>
            <person name="Ruiz-Trillo I."/>
            <person name="Young S.K."/>
            <person name="Zeng Q."/>
            <person name="Gargeya S."/>
            <person name="Alvarado L."/>
            <person name="Berlin A."/>
            <person name="Chapman S.B."/>
            <person name="Chen Z."/>
            <person name="Freedman E."/>
            <person name="Gellesch M."/>
            <person name="Goldberg J."/>
            <person name="Griggs A."/>
            <person name="Gujja S."/>
            <person name="Heilman E."/>
            <person name="Heiman D."/>
            <person name="Howarth C."/>
            <person name="Mehta T."/>
            <person name="Neiman D."/>
            <person name="Pearson M."/>
            <person name="Roberts A."/>
            <person name="Saif S."/>
            <person name="Shea T."/>
            <person name="Shenoy N."/>
            <person name="Sisk P."/>
            <person name="Stolte C."/>
            <person name="Sykes S."/>
            <person name="White J."/>
            <person name="Yandava C."/>
            <person name="Haas B."/>
            <person name="Nusbaum C."/>
            <person name="Birren B."/>
        </authorList>
    </citation>
    <scope>NUCLEOTIDE SEQUENCE</scope>
    <source>
        <strain evidence="8">ATCC 30864</strain>
    </source>
</reference>
<dbReference type="InterPro" id="IPR002938">
    <property type="entry name" value="FAD-bd"/>
</dbReference>
<evidence type="ECO:0000313" key="8">
    <source>
        <dbReference type="Proteomes" id="UP000008743"/>
    </source>
</evidence>
<organism evidence="7 8">
    <name type="scientific">Capsaspora owczarzaki (strain ATCC 30864)</name>
    <dbReference type="NCBI Taxonomy" id="595528"/>
    <lineage>
        <taxon>Eukaryota</taxon>
        <taxon>Filasterea</taxon>
        <taxon>Capsaspora</taxon>
    </lineage>
</organism>
<dbReference type="InterPro" id="IPR036188">
    <property type="entry name" value="FAD/NAD-bd_sf"/>
</dbReference>
<dbReference type="Pfam" id="PF01494">
    <property type="entry name" value="FAD_binding_3"/>
    <property type="match status" value="2"/>
</dbReference>
<dbReference type="AlphaFoldDB" id="A0A0D2WXC5"/>
<evidence type="ECO:0000256" key="2">
    <source>
        <dbReference type="ARBA" id="ARBA00022827"/>
    </source>
</evidence>
<dbReference type="InParanoid" id="A0A0D2WXC5"/>
<keyword evidence="1" id="KW-0285">Flavoprotein</keyword>
<evidence type="ECO:0000256" key="4">
    <source>
        <dbReference type="ARBA" id="ARBA00023033"/>
    </source>
</evidence>
<accession>A0A0D2WXC5</accession>
<dbReference type="RefSeq" id="XP_004342989.1">
    <property type="nucleotide sequence ID" value="XM_004342939.2"/>
</dbReference>
<protein>
    <recommendedName>
        <fullName evidence="6">FAD-binding domain-containing protein</fullName>
    </recommendedName>
</protein>
<sequence>MPLRVVIVGGGIGGLVLAQLLRAQEAPVQVDIFERDSSADGRDQGYYINLISQAVDLLKPTFGNLPELARLVTDPRSQVQCKQVLDTDSKELLSLPVPPGCCFVNRIELRKCLLDGLTIHWNKRFESYEESADDKSTTQVRFRDGSVVTADILVGADGANSRVREQRAPGIRYEDLGFTTVAGLSTLDAAPPAVRGRLDKGLVRWLGRQGHTAMMFPIFAVKEHEQPLLVWIMSYPGQRAEWETKFAHAEEDVTNEYSESNHARQALLDDCIARVATHITPDIAGAIRATKPDGWLFGPRQVYSTSAAQLPSILDPPSHRVVLLGDAAHATTTHRGLGANSAIADAADLAAAILKASGETSAEAVPKALQQYDRIMVARGGKVIGNSLSSTYSIHAAGWTADWICPLQYRAMHYIMKVVS</sequence>
<proteinExistence type="predicted"/>
<dbReference type="GO" id="GO:0004497">
    <property type="term" value="F:monooxygenase activity"/>
    <property type="evidence" value="ECO:0007669"/>
    <property type="project" value="UniProtKB-KW"/>
</dbReference>
<dbReference type="Gene3D" id="3.50.50.60">
    <property type="entry name" value="FAD/NAD(P)-binding domain"/>
    <property type="match status" value="1"/>
</dbReference>
<dbReference type="SUPFAM" id="SSF51905">
    <property type="entry name" value="FAD/NAD(P)-binding domain"/>
    <property type="match status" value="1"/>
</dbReference>
<keyword evidence="8" id="KW-1185">Reference proteome</keyword>
<keyword evidence="2" id="KW-0274">FAD</keyword>
<evidence type="ECO:0000256" key="5">
    <source>
        <dbReference type="SAM" id="SignalP"/>
    </source>
</evidence>
<dbReference type="Proteomes" id="UP000008743">
    <property type="component" value="Unassembled WGS sequence"/>
</dbReference>
<dbReference type="PANTHER" id="PTHR47178:SF6">
    <property type="entry name" value="FAD-BINDING DOMAIN-CONTAINING PROTEIN"/>
    <property type="match status" value="1"/>
</dbReference>
<dbReference type="PRINTS" id="PR00420">
    <property type="entry name" value="RNGMNOXGNASE"/>
</dbReference>
<dbReference type="PhylomeDB" id="A0A0D2WXC5"/>